<dbReference type="SUPFAM" id="SSF52540">
    <property type="entry name" value="P-loop containing nucleoside triphosphate hydrolases"/>
    <property type="match status" value="1"/>
</dbReference>
<keyword evidence="2" id="KW-0808">Transferase</keyword>
<evidence type="ECO:0000256" key="2">
    <source>
        <dbReference type="ARBA" id="ARBA00022679"/>
    </source>
</evidence>
<dbReference type="InterPro" id="IPR030616">
    <property type="entry name" value="Aur-like"/>
</dbReference>
<dbReference type="InterPro" id="IPR011009">
    <property type="entry name" value="Kinase-like_dom_sf"/>
</dbReference>
<sequence>MSQSECHAQPLEPHRELMPGQWLRHYELIRELSGGGPGGGAYLARDTRTGRRVTIHFPSRLPPVTARLFHENIVAIQEVGQDEDGAFLVLEYLQGQSLRTLVHHERLPPARAVELMAPVLRALAHAHDQGVVHGDLRPDNLLVTDTGVIKVLGFGLSRTTQEMEEEPATDPRTDLWAVGIMLFQMLSGVTPRLDAPMPRLQELLPALPPDLAAVVDRCLLENKDERFADARSLLRALEPFLPGHAHREPLASDSCPYPGLSAFQEADADRFFGRAREVTALLQRLRDRPLLAVVGPSGAGKSSLVHAGLVPALERSGNDWRTLVMRPGQHPLSALARLLEQAERPSDVFEEDSPRRRELVRRLYAEPGYAGQVLRALAQHHHHELLVFIDSFEELYARVPDVRERRAFTECLMGIADDTTSPLRVLLALRTDRMDAVSEDERFMTALSQGLFFLAPLRGEGLCEALVRPAERAGYSFEMPILVDGLLQDLESSPDALPLLQFAATTMWEARDPDTRRLTVRAHETQGGVTGVLARHADEVLANLLASEQELTRRLCSRLVAPSRTRATATLDELRALTNEPEEPRRLIEHLARMRLLRLHGGADDTDVTVELVHESLIHGWPPLRRWLDERQEDTALPEREARQGRARMLAGVVFVGALLLATSVGWVHARGAQRRAELQAERARAEERMALDAEARAREAAREARRELERVLIEQQERHEEWRAWEETHREVVRLTEELFHREEELFSALRRLQKASPTRPASPRHGSRNAEALLRRERERIQGLEARIAPMLQLLKRRAWREQPAGPFEEMKR</sequence>
<keyword evidence="4" id="KW-0418">Kinase</keyword>
<dbReference type="Pfam" id="PF00069">
    <property type="entry name" value="Pkinase"/>
    <property type="match status" value="1"/>
</dbReference>
<name>A0A250ID86_9BACT</name>
<keyword evidence="1" id="KW-0723">Serine/threonine-protein kinase</keyword>
<evidence type="ECO:0000256" key="6">
    <source>
        <dbReference type="SAM" id="Coils"/>
    </source>
</evidence>
<evidence type="ECO:0000259" key="9">
    <source>
        <dbReference type="PROSITE" id="PS50011"/>
    </source>
</evidence>
<dbReference type="PROSITE" id="PS50011">
    <property type="entry name" value="PROTEIN_KINASE_DOM"/>
    <property type="match status" value="1"/>
</dbReference>
<keyword evidence="8" id="KW-0472">Membrane</keyword>
<feature type="domain" description="Protein kinase" evidence="9">
    <location>
        <begin position="1"/>
        <end position="241"/>
    </location>
</feature>
<evidence type="ECO:0000256" key="5">
    <source>
        <dbReference type="ARBA" id="ARBA00022840"/>
    </source>
</evidence>
<keyword evidence="6" id="KW-0175">Coiled coil</keyword>
<dbReference type="RefSeq" id="WP_281256655.1">
    <property type="nucleotide sequence ID" value="NZ_CP022163.1"/>
</dbReference>
<accession>A0A250ID86</accession>
<evidence type="ECO:0000256" key="3">
    <source>
        <dbReference type="ARBA" id="ARBA00022741"/>
    </source>
</evidence>
<dbReference type="Proteomes" id="UP000217289">
    <property type="component" value="Chromosome"/>
</dbReference>
<evidence type="ECO:0000256" key="4">
    <source>
        <dbReference type="ARBA" id="ARBA00022777"/>
    </source>
</evidence>
<keyword evidence="5" id="KW-0067">ATP-binding</keyword>
<dbReference type="Pfam" id="PF20703">
    <property type="entry name" value="nSTAND1"/>
    <property type="match status" value="1"/>
</dbReference>
<dbReference type="AlphaFoldDB" id="A0A250ID86"/>
<dbReference type="InterPro" id="IPR000719">
    <property type="entry name" value="Prot_kinase_dom"/>
</dbReference>
<keyword evidence="11" id="KW-1185">Reference proteome</keyword>
<dbReference type="InterPro" id="IPR027417">
    <property type="entry name" value="P-loop_NTPase"/>
</dbReference>
<dbReference type="Gene3D" id="1.10.510.10">
    <property type="entry name" value="Transferase(Phosphotransferase) domain 1"/>
    <property type="match status" value="1"/>
</dbReference>
<dbReference type="PANTHER" id="PTHR24350">
    <property type="entry name" value="SERINE/THREONINE-PROTEIN KINASE IAL-RELATED"/>
    <property type="match status" value="1"/>
</dbReference>
<dbReference type="Gene3D" id="3.30.200.20">
    <property type="entry name" value="Phosphorylase Kinase, domain 1"/>
    <property type="match status" value="1"/>
</dbReference>
<evidence type="ECO:0000313" key="11">
    <source>
        <dbReference type="Proteomes" id="UP000217289"/>
    </source>
</evidence>
<evidence type="ECO:0000256" key="7">
    <source>
        <dbReference type="SAM" id="MobiDB-lite"/>
    </source>
</evidence>
<dbReference type="CDD" id="cd14014">
    <property type="entry name" value="STKc_PknB_like"/>
    <property type="match status" value="1"/>
</dbReference>
<feature type="region of interest" description="Disordered" evidence="7">
    <location>
        <begin position="753"/>
        <end position="775"/>
    </location>
</feature>
<proteinExistence type="predicted"/>
<dbReference type="SUPFAM" id="SSF56112">
    <property type="entry name" value="Protein kinase-like (PK-like)"/>
    <property type="match status" value="1"/>
</dbReference>
<keyword evidence="3" id="KW-0547">Nucleotide-binding</keyword>
<dbReference type="KEGG" id="mbd:MEBOL_002619"/>
<dbReference type="PROSITE" id="PS00109">
    <property type="entry name" value="PROTEIN_KINASE_TYR"/>
    <property type="match status" value="1"/>
</dbReference>
<dbReference type="GO" id="GO:0005524">
    <property type="term" value="F:ATP binding"/>
    <property type="evidence" value="ECO:0007669"/>
    <property type="project" value="UniProtKB-KW"/>
</dbReference>
<organism evidence="10 11">
    <name type="scientific">Melittangium boletus DSM 14713</name>
    <dbReference type="NCBI Taxonomy" id="1294270"/>
    <lineage>
        <taxon>Bacteria</taxon>
        <taxon>Pseudomonadati</taxon>
        <taxon>Myxococcota</taxon>
        <taxon>Myxococcia</taxon>
        <taxon>Myxococcales</taxon>
        <taxon>Cystobacterineae</taxon>
        <taxon>Archangiaceae</taxon>
        <taxon>Melittangium</taxon>
    </lineage>
</organism>
<dbReference type="InterPro" id="IPR049052">
    <property type="entry name" value="nSTAND1"/>
</dbReference>
<evidence type="ECO:0000313" key="10">
    <source>
        <dbReference type="EMBL" id="ATB29170.1"/>
    </source>
</evidence>
<keyword evidence="8" id="KW-1133">Transmembrane helix</keyword>
<reference evidence="10 11" key="1">
    <citation type="submission" date="2017-06" db="EMBL/GenBank/DDBJ databases">
        <authorList>
            <person name="Kim H.J."/>
            <person name="Triplett B.A."/>
        </authorList>
    </citation>
    <scope>NUCLEOTIDE SEQUENCE [LARGE SCALE GENOMIC DNA]</scope>
    <source>
        <strain evidence="10 11">DSM 14713</strain>
    </source>
</reference>
<dbReference type="InterPro" id="IPR008266">
    <property type="entry name" value="Tyr_kinase_AS"/>
</dbReference>
<evidence type="ECO:0000256" key="1">
    <source>
        <dbReference type="ARBA" id="ARBA00022527"/>
    </source>
</evidence>
<feature type="transmembrane region" description="Helical" evidence="8">
    <location>
        <begin position="649"/>
        <end position="670"/>
    </location>
</feature>
<feature type="coiled-coil region" evidence="6">
    <location>
        <begin position="669"/>
        <end position="719"/>
    </location>
</feature>
<evidence type="ECO:0000256" key="8">
    <source>
        <dbReference type="SAM" id="Phobius"/>
    </source>
</evidence>
<gene>
    <name evidence="10" type="ORF">MEBOL_002619</name>
</gene>
<protein>
    <recommendedName>
        <fullName evidence="9">Protein kinase domain-containing protein</fullName>
    </recommendedName>
</protein>
<dbReference type="EMBL" id="CP022163">
    <property type="protein sequence ID" value="ATB29170.1"/>
    <property type="molecule type" value="Genomic_DNA"/>
</dbReference>
<dbReference type="Gene3D" id="3.40.50.300">
    <property type="entry name" value="P-loop containing nucleotide triphosphate hydrolases"/>
    <property type="match status" value="1"/>
</dbReference>
<keyword evidence="8" id="KW-0812">Transmembrane</keyword>
<dbReference type="GO" id="GO:0004674">
    <property type="term" value="F:protein serine/threonine kinase activity"/>
    <property type="evidence" value="ECO:0007669"/>
    <property type="project" value="UniProtKB-KW"/>
</dbReference>